<dbReference type="EMBL" id="NFII01000006">
    <property type="protein sequence ID" value="OUO01202.1"/>
    <property type="molecule type" value="Genomic_DNA"/>
</dbReference>
<organism evidence="2 3">
    <name type="scientific">Bacteroides clarus</name>
    <dbReference type="NCBI Taxonomy" id="626929"/>
    <lineage>
        <taxon>Bacteria</taxon>
        <taxon>Pseudomonadati</taxon>
        <taxon>Bacteroidota</taxon>
        <taxon>Bacteroidia</taxon>
        <taxon>Bacteroidales</taxon>
        <taxon>Bacteroidaceae</taxon>
        <taxon>Bacteroides</taxon>
    </lineage>
</organism>
<evidence type="ECO:0000313" key="3">
    <source>
        <dbReference type="Proteomes" id="UP000195386"/>
    </source>
</evidence>
<proteinExistence type="predicted"/>
<gene>
    <name evidence="2" type="ORF">B5F97_08485</name>
</gene>
<feature type="compositionally biased region" description="Basic residues" evidence="1">
    <location>
        <begin position="54"/>
        <end position="64"/>
    </location>
</feature>
<reference evidence="3" key="1">
    <citation type="submission" date="2017-04" db="EMBL/GenBank/DDBJ databases">
        <title>Function of individual gut microbiota members based on whole genome sequencing of pure cultures obtained from chicken caecum.</title>
        <authorList>
            <person name="Medvecky M."/>
            <person name="Cejkova D."/>
            <person name="Polansky O."/>
            <person name="Karasova D."/>
            <person name="Kubasova T."/>
            <person name="Cizek A."/>
            <person name="Rychlik I."/>
        </authorList>
    </citation>
    <scope>NUCLEOTIDE SEQUENCE [LARGE SCALE GENOMIC DNA]</scope>
    <source>
        <strain evidence="3">An43</strain>
    </source>
</reference>
<comment type="caution">
    <text evidence="2">The sequence shown here is derived from an EMBL/GenBank/DDBJ whole genome shotgun (WGS) entry which is preliminary data.</text>
</comment>
<dbReference type="Proteomes" id="UP000195386">
    <property type="component" value="Unassembled WGS sequence"/>
</dbReference>
<feature type="region of interest" description="Disordered" evidence="1">
    <location>
        <begin position="41"/>
        <end position="64"/>
    </location>
</feature>
<evidence type="ECO:0000256" key="1">
    <source>
        <dbReference type="SAM" id="MobiDB-lite"/>
    </source>
</evidence>
<name>A0A1Y3YV21_9BACE</name>
<dbReference type="AlphaFoldDB" id="A0A1Y3YV21"/>
<accession>A0A1Y3YV21</accession>
<sequence>MRKYYILYINNNIIRKKKKELPPLPLFSFRETRDRKRAACRSRAHTLRSPAAHAGKRKPRAHDR</sequence>
<evidence type="ECO:0000313" key="2">
    <source>
        <dbReference type="EMBL" id="OUO01202.1"/>
    </source>
</evidence>
<protein>
    <submittedName>
        <fullName evidence="2">Uncharacterized protein</fullName>
    </submittedName>
</protein>